<evidence type="ECO:0000259" key="2">
    <source>
        <dbReference type="Pfam" id="PF05598"/>
    </source>
</evidence>
<dbReference type="Pfam" id="PF13751">
    <property type="entry name" value="DDE_Tnp_1_6"/>
    <property type="match status" value="1"/>
</dbReference>
<dbReference type="STRING" id="1091494.MEALZ_1193"/>
<evidence type="ECO:0000313" key="6">
    <source>
        <dbReference type="Proteomes" id="UP000008315"/>
    </source>
</evidence>
<dbReference type="NCBIfam" id="NF033551">
    <property type="entry name" value="transpos_IS1182"/>
    <property type="match status" value="1"/>
</dbReference>
<dbReference type="EMBL" id="FO082060">
    <property type="protein sequence ID" value="CCE24668.1"/>
    <property type="molecule type" value="Genomic_DNA"/>
</dbReference>
<dbReference type="Pfam" id="PF05598">
    <property type="entry name" value="DUF772"/>
    <property type="match status" value="1"/>
</dbReference>
<dbReference type="PANTHER" id="PTHR33408">
    <property type="entry name" value="TRANSPOSASE"/>
    <property type="match status" value="1"/>
</dbReference>
<name>G4SUQ6_META2</name>
<dbReference type="InterPro" id="IPR047629">
    <property type="entry name" value="IS1182_transpos"/>
</dbReference>
<dbReference type="RefSeq" id="WP_014147681.1">
    <property type="nucleotide sequence ID" value="NC_016112.1"/>
</dbReference>
<keyword evidence="1" id="KW-0175">Coiled coil</keyword>
<evidence type="ECO:0000313" key="4">
    <source>
        <dbReference type="EMBL" id="CCE22883.1"/>
    </source>
</evidence>
<sequence>MSSRRYHRALNRQQDMLLPLCIDDYVSQNNPVRAIDAYVDTLDLYVLGFKNTEPVIGAGQPAYDPAALLKLYLYGYLQGIRSSRKLERETTRNLEVMWLIAGLQPTYKTIADFRQGNSDALKAANRDFLLLCKELTLFGGEQVAVDGSFFNANASKAGIYTEDKLNKQLEKLSRKIADYQQALAEQDSADDRASLGSLVEDKQLPAKLEQLQTKQAEKKALLQQLKTSGDKQVSTVDPDARLLTKRGQTVSGYNVQIAVDDRHKLIVVDEATQAGNDVHQLAPMMAKAQETLQSESLTGLADSGYFEGNQLKSCEDQNTPVYVAIPDKSKAIAAKGRLTREQFSYDPEQNAYCCPQGKLLTVSGKAHQKNGKWMTGYKSKPADCSQCPLREHCLTEKATIKQIQRWEHEDVIERHRQRMEQQPGIMKKRAALVEHPFGTLKHRAGMNHFLMRGLEKCRGEFSLMVLAYNFTRLLTILGADALRDYCVRRPGNTLKNMEYA</sequence>
<keyword evidence="6" id="KW-1185">Reference proteome</keyword>
<accession>G4SUQ6</accession>
<dbReference type="AlphaFoldDB" id="G4SUQ6"/>
<proteinExistence type="predicted"/>
<reference evidence="4" key="1">
    <citation type="submission" date="2011-10" db="EMBL/GenBank/DDBJ databases">
        <authorList>
            <person name="Genoscope - CEA"/>
        </authorList>
    </citation>
    <scope>NUCLEOTIDE SEQUENCE</scope>
    <source>
        <strain evidence="4">20Z</strain>
    </source>
</reference>
<feature type="domain" description="Transposase DDE" evidence="3">
    <location>
        <begin position="354"/>
        <end position="474"/>
    </location>
</feature>
<protein>
    <submittedName>
        <fullName evidence="4">Transposase</fullName>
    </submittedName>
</protein>
<dbReference type="KEGG" id="mah:MEALZ_1193"/>
<dbReference type="InterPro" id="IPR008490">
    <property type="entry name" value="Transposase_InsH_N"/>
</dbReference>
<dbReference type="PATRIC" id="fig|271065.3.peg.1217"/>
<evidence type="ECO:0000256" key="1">
    <source>
        <dbReference type="SAM" id="Coils"/>
    </source>
</evidence>
<gene>
    <name evidence="4" type="ordered locus">MEALZ_1193</name>
    <name evidence="5" type="ordered locus">MEALZ_3002</name>
</gene>
<evidence type="ECO:0000259" key="3">
    <source>
        <dbReference type="Pfam" id="PF13751"/>
    </source>
</evidence>
<dbReference type="EMBL" id="FO082060">
    <property type="protein sequence ID" value="CCE22883.1"/>
    <property type="molecule type" value="Genomic_DNA"/>
</dbReference>
<feature type="domain" description="Transposase InsH N-terminal" evidence="2">
    <location>
        <begin position="21"/>
        <end position="115"/>
    </location>
</feature>
<dbReference type="PANTHER" id="PTHR33408:SF2">
    <property type="entry name" value="TRANSPOSASE DDE DOMAIN-CONTAINING PROTEIN"/>
    <property type="match status" value="1"/>
</dbReference>
<dbReference type="Proteomes" id="UP000008315">
    <property type="component" value="Chromosome"/>
</dbReference>
<dbReference type="InterPro" id="IPR025668">
    <property type="entry name" value="Tnp_DDE_dom"/>
</dbReference>
<reference evidence="4" key="2">
    <citation type="journal article" date="2012" name="J. Bacteriol.">
        <title>Genome sequence of the haloalkaliphilic methanotrophic bacterium Methylomicrobium alcaliphilum 20Z.</title>
        <authorList>
            <person name="Vuilleumier S."/>
            <person name="Khmelenina V.N."/>
            <person name="Bringel F."/>
            <person name="Reshetnikov A.S."/>
            <person name="Lajus A."/>
            <person name="Mangenot S."/>
            <person name="Rouy Z."/>
            <person name="Op den Camp H.J."/>
            <person name="Jetten M.S."/>
            <person name="Dispirito A.A."/>
            <person name="Dunfield P."/>
            <person name="Klotz M.G."/>
            <person name="Semrau J.D."/>
            <person name="Stein L.Y."/>
            <person name="Barbe V."/>
            <person name="Medigue C."/>
            <person name="Trotsenko Y.A."/>
            <person name="Kalyuzhnaya M.G."/>
        </authorList>
    </citation>
    <scope>NUCLEOTIDE SEQUENCE</scope>
    <source>
        <strain evidence="4">20Z</strain>
    </source>
</reference>
<dbReference type="KEGG" id="mah:MEALZ_3002"/>
<dbReference type="HOGENOM" id="CLU_021293_12_3_6"/>
<feature type="coiled-coil region" evidence="1">
    <location>
        <begin position="162"/>
        <end position="228"/>
    </location>
</feature>
<organism evidence="6">
    <name type="scientific">Methylotuvimicrobium alcaliphilum (strain DSM 19304 / NCIMB 14124 / VKM B-2133 / 20Z)</name>
    <name type="common">Methylomicrobium alcaliphilum</name>
    <dbReference type="NCBI Taxonomy" id="1091494"/>
    <lineage>
        <taxon>Bacteria</taxon>
        <taxon>Pseudomonadati</taxon>
        <taxon>Pseudomonadota</taxon>
        <taxon>Gammaproteobacteria</taxon>
        <taxon>Methylococcales</taxon>
        <taxon>Methylococcaceae</taxon>
        <taxon>Methylotuvimicrobium</taxon>
    </lineage>
</organism>
<evidence type="ECO:0000313" key="5">
    <source>
        <dbReference type="EMBL" id="CCE24668.1"/>
    </source>
</evidence>